<comment type="caution">
    <text evidence="8">The sequence shown here is derived from an EMBL/GenBank/DDBJ whole genome shotgun (WGS) entry which is preliminary data.</text>
</comment>
<dbReference type="InterPro" id="IPR001179">
    <property type="entry name" value="PPIase_FKBP_dom"/>
</dbReference>
<dbReference type="RefSeq" id="WP_035062210.1">
    <property type="nucleotide sequence ID" value="NZ_AXCZ01000177.1"/>
</dbReference>
<feature type="domain" description="PPIase FKBP-type" evidence="7">
    <location>
        <begin position="48"/>
        <end position="137"/>
    </location>
</feature>
<gene>
    <name evidence="8" type="ORF">N869_06275</name>
</gene>
<keyword evidence="3 4" id="KW-0413">Isomerase</keyword>
<dbReference type="AlphaFoldDB" id="A0A0A0BRD5"/>
<reference evidence="8 9" key="1">
    <citation type="submission" date="2013-08" db="EMBL/GenBank/DDBJ databases">
        <title>Genome sequencing of Cellulomonas bogoriensis 69B4.</title>
        <authorList>
            <person name="Chen F."/>
            <person name="Li Y."/>
            <person name="Wang G."/>
        </authorList>
    </citation>
    <scope>NUCLEOTIDE SEQUENCE [LARGE SCALE GENOMIC DNA]</scope>
    <source>
        <strain evidence="8 9">69B4</strain>
    </source>
</reference>
<evidence type="ECO:0000256" key="3">
    <source>
        <dbReference type="ARBA" id="ARBA00023235"/>
    </source>
</evidence>
<evidence type="ECO:0000259" key="7">
    <source>
        <dbReference type="PROSITE" id="PS50059"/>
    </source>
</evidence>
<dbReference type="PANTHER" id="PTHR45779:SF7">
    <property type="entry name" value="PEPTIDYLPROLYL ISOMERASE"/>
    <property type="match status" value="1"/>
</dbReference>
<dbReference type="OrthoDB" id="25996at2"/>
<dbReference type="Proteomes" id="UP000054314">
    <property type="component" value="Unassembled WGS sequence"/>
</dbReference>
<dbReference type="PANTHER" id="PTHR45779">
    <property type="entry name" value="PEPTIDYLPROLYL ISOMERASE"/>
    <property type="match status" value="1"/>
</dbReference>
<organism evidence="8 9">
    <name type="scientific">Cellulomonas bogoriensis 69B4 = DSM 16987</name>
    <dbReference type="NCBI Taxonomy" id="1386082"/>
    <lineage>
        <taxon>Bacteria</taxon>
        <taxon>Bacillati</taxon>
        <taxon>Actinomycetota</taxon>
        <taxon>Actinomycetes</taxon>
        <taxon>Micrococcales</taxon>
        <taxon>Cellulomonadaceae</taxon>
        <taxon>Cellulomonas</taxon>
    </lineage>
</organism>
<evidence type="ECO:0000256" key="2">
    <source>
        <dbReference type="ARBA" id="ARBA00023110"/>
    </source>
</evidence>
<accession>A0A0A0BRD5</accession>
<dbReference type="InterPro" id="IPR044609">
    <property type="entry name" value="FKBP2/11"/>
</dbReference>
<evidence type="ECO:0000256" key="1">
    <source>
        <dbReference type="ARBA" id="ARBA00000971"/>
    </source>
</evidence>
<keyword evidence="2 4" id="KW-0697">Rotamase</keyword>
<dbReference type="Gene3D" id="3.10.50.40">
    <property type="match status" value="1"/>
</dbReference>
<dbReference type="Pfam" id="PF00254">
    <property type="entry name" value="FKBP_C"/>
    <property type="match status" value="1"/>
</dbReference>
<evidence type="ECO:0000256" key="6">
    <source>
        <dbReference type="SAM" id="MobiDB-lite"/>
    </source>
</evidence>
<keyword evidence="9" id="KW-1185">Reference proteome</keyword>
<evidence type="ECO:0000313" key="9">
    <source>
        <dbReference type="Proteomes" id="UP000054314"/>
    </source>
</evidence>
<dbReference type="SUPFAM" id="SSF54534">
    <property type="entry name" value="FKBP-like"/>
    <property type="match status" value="1"/>
</dbReference>
<name>A0A0A0BRD5_9CELL</name>
<proteinExistence type="inferred from homology"/>
<comment type="similarity">
    <text evidence="5">Belongs to the FKBP-type PPIase family.</text>
</comment>
<dbReference type="PROSITE" id="PS50059">
    <property type="entry name" value="FKBP_PPIASE"/>
    <property type="match status" value="1"/>
</dbReference>
<dbReference type="EMBL" id="AXCZ01000177">
    <property type="protein sequence ID" value="KGM09659.1"/>
    <property type="molecule type" value="Genomic_DNA"/>
</dbReference>
<evidence type="ECO:0000256" key="5">
    <source>
        <dbReference type="RuleBase" id="RU003915"/>
    </source>
</evidence>
<evidence type="ECO:0000256" key="4">
    <source>
        <dbReference type="PROSITE-ProRule" id="PRU00277"/>
    </source>
</evidence>
<comment type="catalytic activity">
    <reaction evidence="1 4 5">
        <text>[protein]-peptidylproline (omega=180) = [protein]-peptidylproline (omega=0)</text>
        <dbReference type="Rhea" id="RHEA:16237"/>
        <dbReference type="Rhea" id="RHEA-COMP:10747"/>
        <dbReference type="Rhea" id="RHEA-COMP:10748"/>
        <dbReference type="ChEBI" id="CHEBI:83833"/>
        <dbReference type="ChEBI" id="CHEBI:83834"/>
        <dbReference type="EC" id="5.2.1.8"/>
    </reaction>
</comment>
<dbReference type="EC" id="5.2.1.8" evidence="5"/>
<dbReference type="InterPro" id="IPR046357">
    <property type="entry name" value="PPIase_dom_sf"/>
</dbReference>
<dbReference type="GO" id="GO:0003755">
    <property type="term" value="F:peptidyl-prolyl cis-trans isomerase activity"/>
    <property type="evidence" value="ECO:0007669"/>
    <property type="project" value="UniProtKB-UniRule"/>
</dbReference>
<sequence>MTDQQQPLPTASGEFGDKPALTFPDTPAPADLAVQVLSRGDGELVEAGDDIEVNYYGQVWGGRMFDNSYDRGSSISFPIGVGAVIGGWDEGLVGQQVGSRVLLSIPPHLGYGERGMPQAGIGGTDTLVFVVDVKGTSRR</sequence>
<evidence type="ECO:0000313" key="8">
    <source>
        <dbReference type="EMBL" id="KGM09659.1"/>
    </source>
</evidence>
<protein>
    <recommendedName>
        <fullName evidence="5">Peptidyl-prolyl cis-trans isomerase</fullName>
        <ecNumber evidence="5">5.2.1.8</ecNumber>
    </recommendedName>
</protein>
<feature type="region of interest" description="Disordered" evidence="6">
    <location>
        <begin position="1"/>
        <end position="24"/>
    </location>
</feature>